<name>A0A4R8ZX59_9MICO</name>
<dbReference type="InterPro" id="IPR011576">
    <property type="entry name" value="Pyridox_Oxase_N"/>
</dbReference>
<feature type="binding site" evidence="4">
    <location>
        <position position="88"/>
    </location>
    <ligand>
        <name>FMN</name>
        <dbReference type="ChEBI" id="CHEBI:58210"/>
    </ligand>
</feature>
<proteinExistence type="predicted"/>
<evidence type="ECO:0000313" key="6">
    <source>
        <dbReference type="EMBL" id="TFD48320.1"/>
    </source>
</evidence>
<evidence type="ECO:0000256" key="2">
    <source>
        <dbReference type="ARBA" id="ARBA00022643"/>
    </source>
</evidence>
<dbReference type="InterPro" id="IPR012349">
    <property type="entry name" value="Split_barrel_FMN-bd"/>
</dbReference>
<dbReference type="AlphaFoldDB" id="A0A4R8ZX59"/>
<dbReference type="GO" id="GO:0004733">
    <property type="term" value="F:pyridoxamine phosphate oxidase activity"/>
    <property type="evidence" value="ECO:0007669"/>
    <property type="project" value="InterPro"/>
</dbReference>
<dbReference type="GO" id="GO:0008615">
    <property type="term" value="P:pyridoxine biosynthetic process"/>
    <property type="evidence" value="ECO:0007669"/>
    <property type="project" value="InterPro"/>
</dbReference>
<feature type="binding site" evidence="4">
    <location>
        <position position="89"/>
    </location>
    <ligand>
        <name>FMN</name>
        <dbReference type="ChEBI" id="CHEBI:58210"/>
    </ligand>
</feature>
<keyword evidence="2 4" id="KW-0288">FMN</keyword>
<dbReference type="PANTHER" id="PTHR10851:SF0">
    <property type="entry name" value="PYRIDOXINE-5'-PHOSPHATE OXIDASE"/>
    <property type="match status" value="1"/>
</dbReference>
<sequence>MTDSLRRQLRALPDFPDNLPLFDPATAPADPIALFLDWLGQALAAGLPAPHAFSLATATPEGAVSSRMLILKDIEAGAFCFASTRSSRKGGELAGNPQAALNFYWPAVGRQIRVVGTVSLRSADASAADWNDRPGADGSANPAWQLYALHPTEVEFWQASADRHHIRHRYAL</sequence>
<dbReference type="OrthoDB" id="9780392at2"/>
<evidence type="ECO:0000259" key="5">
    <source>
        <dbReference type="Pfam" id="PF01243"/>
    </source>
</evidence>
<dbReference type="PANTHER" id="PTHR10851">
    <property type="entry name" value="PYRIDOXINE-5-PHOSPHATE OXIDASE"/>
    <property type="match status" value="1"/>
</dbReference>
<gene>
    <name evidence="6" type="ORF">E3T55_13665</name>
</gene>
<evidence type="ECO:0000313" key="7">
    <source>
        <dbReference type="Proteomes" id="UP000297447"/>
    </source>
</evidence>
<feature type="binding site" evidence="4">
    <location>
        <position position="111"/>
    </location>
    <ligand>
        <name>FMN</name>
        <dbReference type="ChEBI" id="CHEBI:58210"/>
    </ligand>
</feature>
<keyword evidence="1" id="KW-0285">Flavoprotein</keyword>
<comment type="cofactor">
    <cofactor evidence="4">
        <name>FMN</name>
        <dbReference type="ChEBI" id="CHEBI:58210"/>
    </cofactor>
    <text evidence="4">Binds 1 FMN per subunit.</text>
</comment>
<reference evidence="6 7" key="1">
    <citation type="submission" date="2019-03" db="EMBL/GenBank/DDBJ databases">
        <title>Genomics of glacier-inhabiting Cryobacterium strains.</title>
        <authorList>
            <person name="Liu Q."/>
            <person name="Xin Y.-H."/>
        </authorList>
    </citation>
    <scope>NUCLEOTIDE SEQUENCE [LARGE SCALE GENOMIC DNA]</scope>
    <source>
        <strain evidence="6 7">Hh14</strain>
    </source>
</reference>
<protein>
    <submittedName>
        <fullName evidence="6">Pyridoxamine 5'-phosphate oxidase</fullName>
    </submittedName>
</protein>
<dbReference type="GO" id="GO:0010181">
    <property type="term" value="F:FMN binding"/>
    <property type="evidence" value="ECO:0007669"/>
    <property type="project" value="InterPro"/>
</dbReference>
<feature type="domain" description="Pyridoxamine 5'-phosphate oxidase N-terminal" evidence="5">
    <location>
        <begin position="41"/>
        <end position="157"/>
    </location>
</feature>
<keyword evidence="7" id="KW-1185">Reference proteome</keyword>
<organism evidence="6 7">
    <name type="scientific">Cryobacterium frigoriphilum</name>
    <dbReference type="NCBI Taxonomy" id="1259150"/>
    <lineage>
        <taxon>Bacteria</taxon>
        <taxon>Bacillati</taxon>
        <taxon>Actinomycetota</taxon>
        <taxon>Actinomycetes</taxon>
        <taxon>Micrococcales</taxon>
        <taxon>Microbacteriaceae</taxon>
        <taxon>Cryobacterium</taxon>
    </lineage>
</organism>
<accession>A0A4R8ZX59</accession>
<keyword evidence="3" id="KW-0560">Oxidoreductase</keyword>
<dbReference type="RefSeq" id="WP_134520120.1">
    <property type="nucleotide sequence ID" value="NZ_SOHE01000056.1"/>
</dbReference>
<dbReference type="Proteomes" id="UP000297447">
    <property type="component" value="Unassembled WGS sequence"/>
</dbReference>
<dbReference type="Pfam" id="PF01243">
    <property type="entry name" value="PNPOx_N"/>
    <property type="match status" value="1"/>
</dbReference>
<evidence type="ECO:0000256" key="3">
    <source>
        <dbReference type="ARBA" id="ARBA00023002"/>
    </source>
</evidence>
<dbReference type="Gene3D" id="2.30.110.10">
    <property type="entry name" value="Electron Transport, Fmn-binding Protein, Chain A"/>
    <property type="match status" value="2"/>
</dbReference>
<dbReference type="EMBL" id="SOHE01000056">
    <property type="protein sequence ID" value="TFD48320.1"/>
    <property type="molecule type" value="Genomic_DNA"/>
</dbReference>
<dbReference type="InterPro" id="IPR000659">
    <property type="entry name" value="Pyridox_Oxase"/>
</dbReference>
<feature type="binding site" evidence="4">
    <location>
        <begin position="67"/>
        <end position="72"/>
    </location>
    <ligand>
        <name>FMN</name>
        <dbReference type="ChEBI" id="CHEBI:58210"/>
    </ligand>
</feature>
<dbReference type="PIRSF" id="PIRSF000190">
    <property type="entry name" value="Pyd_amn-ph_oxd"/>
    <property type="match status" value="1"/>
</dbReference>
<evidence type="ECO:0000256" key="4">
    <source>
        <dbReference type="PIRSR" id="PIRSR000190-2"/>
    </source>
</evidence>
<dbReference type="SUPFAM" id="SSF50475">
    <property type="entry name" value="FMN-binding split barrel"/>
    <property type="match status" value="1"/>
</dbReference>
<evidence type="ECO:0000256" key="1">
    <source>
        <dbReference type="ARBA" id="ARBA00022630"/>
    </source>
</evidence>
<comment type="caution">
    <text evidence="6">The sequence shown here is derived from an EMBL/GenBank/DDBJ whole genome shotgun (WGS) entry which is preliminary data.</text>
</comment>